<proteinExistence type="predicted"/>
<organism evidence="1 2">
    <name type="scientific">Limnobacter profundi</name>
    <dbReference type="NCBI Taxonomy" id="2732163"/>
    <lineage>
        <taxon>Bacteria</taxon>
        <taxon>Pseudomonadati</taxon>
        <taxon>Pseudomonadota</taxon>
        <taxon>Betaproteobacteria</taxon>
        <taxon>Burkholderiales</taxon>
        <taxon>Burkholderiaceae</taxon>
        <taxon>Limnobacter</taxon>
    </lineage>
</organism>
<accession>A0ABX6N837</accession>
<reference evidence="1 2" key="1">
    <citation type="submission" date="2020-05" db="EMBL/GenBank/DDBJ databases">
        <title>Compete genome of Limnobacter sp. SAORIC-580.</title>
        <authorList>
            <person name="Song J."/>
            <person name="Cho J.-C."/>
        </authorList>
    </citation>
    <scope>NUCLEOTIDE SEQUENCE [LARGE SCALE GENOMIC DNA]</scope>
    <source>
        <strain evidence="1 2">SAORIC-580</strain>
    </source>
</reference>
<sequence>MSSSVEGFTAAGWSQLAAQAAKTMHTDAGGIDLPAIAPNGAAWAAFKQSPELRAAYTAQLNTTIKNIQQFVGQHASTGAQRQKAIGNLNHFLQTRVNCNADKLSPLVVNESRRNLNLFAQQLNNPNIPADKKLSCALALAEGLGVCNEGETLNILENTRDLCSQQTGLAGVLTRAKNNLIEQHLQQLVRHEDKPRLNDKLALQLEIHHIQALKNHVAGQWGLEVVEDRYATQAYQNQAGPMAEELLRQTITPAVLANTVAEQIAQTFCNHTHSKLSTGIPTEQLKTEPLRRAIQAEFGSEIELENCLEFNADYTQVKLKPLAEISLHVIEKCQDLGLINPHANPVGVLKQSTPDLQACIKQVGFLRGAPANNPAHSPMLCNFWAGYTKTVVSDSEKKRHQKENSSADVVRILRKLDIQT</sequence>
<dbReference type="RefSeq" id="WP_171100716.1">
    <property type="nucleotide sequence ID" value="NZ_CP053084.1"/>
</dbReference>
<gene>
    <name evidence="1" type="ORF">HKT17_13370</name>
</gene>
<dbReference type="EMBL" id="CP053084">
    <property type="protein sequence ID" value="QJR30615.1"/>
    <property type="molecule type" value="Genomic_DNA"/>
</dbReference>
<protein>
    <submittedName>
        <fullName evidence="1">Uncharacterized protein</fullName>
    </submittedName>
</protein>
<name>A0ABX6N837_9BURK</name>
<evidence type="ECO:0000313" key="2">
    <source>
        <dbReference type="Proteomes" id="UP000501130"/>
    </source>
</evidence>
<keyword evidence="2" id="KW-1185">Reference proteome</keyword>
<dbReference type="Proteomes" id="UP000501130">
    <property type="component" value="Chromosome"/>
</dbReference>
<evidence type="ECO:0000313" key="1">
    <source>
        <dbReference type="EMBL" id="QJR30615.1"/>
    </source>
</evidence>